<dbReference type="InterPro" id="IPR011992">
    <property type="entry name" value="EF-hand-dom_pair"/>
</dbReference>
<evidence type="ECO:0000313" key="3">
    <source>
        <dbReference type="Proteomes" id="UP000253647"/>
    </source>
</evidence>
<accession>A0A368XGL0</accession>
<feature type="signal peptide" evidence="1">
    <location>
        <begin position="1"/>
        <end position="25"/>
    </location>
</feature>
<protein>
    <recommendedName>
        <fullName evidence="4">EF-hand domain-containing protein</fullName>
    </recommendedName>
</protein>
<dbReference type="AlphaFoldDB" id="A0A368XGL0"/>
<comment type="caution">
    <text evidence="2">The sequence shown here is derived from an EMBL/GenBank/DDBJ whole genome shotgun (WGS) entry which is preliminary data.</text>
</comment>
<evidence type="ECO:0000256" key="1">
    <source>
        <dbReference type="SAM" id="SignalP"/>
    </source>
</evidence>
<dbReference type="Gene3D" id="1.10.238.10">
    <property type="entry name" value="EF-hand"/>
    <property type="match status" value="1"/>
</dbReference>
<feature type="chain" id="PRO_5016785202" description="EF-hand domain-containing protein" evidence="1">
    <location>
        <begin position="26"/>
        <end position="133"/>
    </location>
</feature>
<proteinExistence type="predicted"/>
<gene>
    <name evidence="2" type="ORF">DET61_10913</name>
</gene>
<dbReference type="SUPFAM" id="SSF47473">
    <property type="entry name" value="EF-hand"/>
    <property type="match status" value="1"/>
</dbReference>
<dbReference type="PROSITE" id="PS00018">
    <property type="entry name" value="EF_HAND_1"/>
    <property type="match status" value="1"/>
</dbReference>
<sequence>MNIKRQTLKYLVLCCAITTTQVSFADSASAGENPNDKYLFHPDESKQTDFATDVNPIHEKSLQGFDCMDLDNNGYLSENELEKRDECVQNAELRGLESSTRTTLILDLMDADRDLRVSKREFNIWNEMRYQQN</sequence>
<reference evidence="2 3" key="1">
    <citation type="submission" date="2018-07" db="EMBL/GenBank/DDBJ databases">
        <title>Freshwater and sediment microbial communities from various areas in North America, analyzing microbe dynamics in response to fracking.</title>
        <authorList>
            <person name="Lamendella R."/>
        </authorList>
    </citation>
    <scope>NUCLEOTIDE SEQUENCE [LARGE SCALE GENOMIC DNA]</scope>
    <source>
        <strain evidence="2 3">105B</strain>
    </source>
</reference>
<organism evidence="2 3">
    <name type="scientific">Marinobacter nauticus</name>
    <name type="common">Marinobacter hydrocarbonoclasticus</name>
    <name type="synonym">Marinobacter aquaeolei</name>
    <dbReference type="NCBI Taxonomy" id="2743"/>
    <lineage>
        <taxon>Bacteria</taxon>
        <taxon>Pseudomonadati</taxon>
        <taxon>Pseudomonadota</taxon>
        <taxon>Gammaproteobacteria</taxon>
        <taxon>Pseudomonadales</taxon>
        <taxon>Marinobacteraceae</taxon>
        <taxon>Marinobacter</taxon>
    </lineage>
</organism>
<dbReference type="InterPro" id="IPR018247">
    <property type="entry name" value="EF_Hand_1_Ca_BS"/>
</dbReference>
<keyword evidence="1" id="KW-0732">Signal</keyword>
<dbReference type="EMBL" id="QPJI01000009">
    <property type="protein sequence ID" value="RCW67103.1"/>
    <property type="molecule type" value="Genomic_DNA"/>
</dbReference>
<evidence type="ECO:0000313" key="2">
    <source>
        <dbReference type="EMBL" id="RCW67103.1"/>
    </source>
</evidence>
<dbReference type="Proteomes" id="UP000253647">
    <property type="component" value="Unassembled WGS sequence"/>
</dbReference>
<dbReference type="RefSeq" id="WP_114434710.1">
    <property type="nucleotide sequence ID" value="NZ_QPJI01000009.1"/>
</dbReference>
<name>A0A368XGL0_MARNT</name>
<evidence type="ECO:0008006" key="4">
    <source>
        <dbReference type="Google" id="ProtNLM"/>
    </source>
</evidence>